<evidence type="ECO:0000256" key="1">
    <source>
        <dbReference type="SAM" id="Phobius"/>
    </source>
</evidence>
<comment type="caution">
    <text evidence="2">The sequence shown here is derived from an EMBL/GenBank/DDBJ whole genome shotgun (WGS) entry which is preliminary data.</text>
</comment>
<proteinExistence type="predicted"/>
<evidence type="ECO:0000313" key="2">
    <source>
        <dbReference type="EMBL" id="OVZ82948.1"/>
    </source>
</evidence>
<evidence type="ECO:0008006" key="4">
    <source>
        <dbReference type="Google" id="ProtNLM"/>
    </source>
</evidence>
<dbReference type="EMBL" id="NHOG01000004">
    <property type="protein sequence ID" value="OVZ82948.1"/>
    <property type="molecule type" value="Genomic_DNA"/>
</dbReference>
<keyword evidence="3" id="KW-1185">Reference proteome</keyword>
<dbReference type="Proteomes" id="UP000195840">
    <property type="component" value="Unassembled WGS sequence"/>
</dbReference>
<protein>
    <recommendedName>
        <fullName evidence="4">General secretion pathway protein M</fullName>
    </recommendedName>
</protein>
<keyword evidence="1" id="KW-0472">Membrane</keyword>
<name>A0AB73PRG6_YERKR</name>
<organism evidence="2 3">
    <name type="scientific">Yersinia kristensenii</name>
    <dbReference type="NCBI Taxonomy" id="28152"/>
    <lineage>
        <taxon>Bacteria</taxon>
        <taxon>Pseudomonadati</taxon>
        <taxon>Pseudomonadota</taxon>
        <taxon>Gammaproteobacteria</taxon>
        <taxon>Enterobacterales</taxon>
        <taxon>Yersiniaceae</taxon>
        <taxon>Yersinia</taxon>
    </lineage>
</organism>
<keyword evidence="1" id="KW-1133">Transmembrane helix</keyword>
<sequence length="157" mass="18045">MLFMKSKKNSSVLLSIKPTLVFFIALIIFCFAMKLSWENKKHLQQYDILNSKIISQSSLAERLKMKKNSNSGVSNYSSESLNNALMKLFNENSIALKITYLQQDSILLEIKMADFSKLLNVFLILSQDERFEISNANITINKDNDYVNGYVTLLSKR</sequence>
<feature type="transmembrane region" description="Helical" evidence="1">
    <location>
        <begin position="20"/>
        <end position="37"/>
    </location>
</feature>
<keyword evidence="1" id="KW-0812">Transmembrane</keyword>
<gene>
    <name evidence="2" type="ORF">CBW52_03625</name>
</gene>
<dbReference type="AlphaFoldDB" id="A0AB73PRG6"/>
<accession>A0AB73PRG6</accession>
<reference evidence="2 3" key="1">
    <citation type="submission" date="2017-05" db="EMBL/GenBank/DDBJ databases">
        <title>Whole genome sequencing of Yersinia kristensenii.</title>
        <authorList>
            <person name="Campioni F."/>
        </authorList>
    </citation>
    <scope>NUCLEOTIDE SEQUENCE [LARGE SCALE GENOMIC DNA]</scope>
    <source>
        <strain evidence="2 3">CFSAN060538</strain>
    </source>
</reference>
<evidence type="ECO:0000313" key="3">
    <source>
        <dbReference type="Proteomes" id="UP000195840"/>
    </source>
</evidence>